<dbReference type="Proteomes" id="UP000006666">
    <property type="component" value="Chromosome"/>
</dbReference>
<dbReference type="KEGG" id="kse:Ksed_08300"/>
<gene>
    <name evidence="1" type="ordered locus">Ksed_08300</name>
</gene>
<dbReference type="Pfam" id="PF05960">
    <property type="entry name" value="DUF885"/>
    <property type="match status" value="1"/>
</dbReference>
<sequence length="568" mass="62441">MTDVTQTTREQTAIDRIAEAHLAAEVELSPETATYLGLPGDQSRLDDHSPAGLEAAAELNRRTLAELAAATPVDEVDRVTQEAMTERLGLAVEMHEALIPHGALNVIASPLQGIRDVFDLMPTDTAEDWQTIATRLGHVPEALAGWFSSLDHAREHGVLPAQRQVRACIGQCEDIAADGGFFDAFARDARTADGAELPAELAELLTTNARLAKSAYADAGHRLGTEVLPTAVETDACGEEAYRLHSRYFLGAEIDLAETYAWGQAELARISGLMQATAEQIQPGATIKQAVAVLDADPAYQLHGKQALQEWMQGKADAVIENLGGTHFDIPEPVRRIECMIAPTETGGIYYTGPSDDFSRPGRMWWSVPKGVTEFSAWRELTTVYHEGVPGHHLQVAQTVYRKELLNSWRRLAAWTSGHGEGWALYAEWLMADLGYMDDPGNRMGLLDGQILRAARVVLDIGFHCGFEAPEELGGGQWTYDKAWTFLTNHVNMEEGFLRFELDRYLGWPGQAPSYKIGERLWLELRDTARAQAEAAGEEFDLKAFHRRALDLGGMGLDTLREAVLRGA</sequence>
<dbReference type="InterPro" id="IPR010281">
    <property type="entry name" value="DUF885"/>
</dbReference>
<proteinExistence type="predicted"/>
<dbReference type="PANTHER" id="PTHR33361">
    <property type="entry name" value="GLR0591 PROTEIN"/>
    <property type="match status" value="1"/>
</dbReference>
<reference evidence="1 2" key="1">
    <citation type="journal article" date="2009" name="Stand. Genomic Sci.">
        <title>Complete genome sequence of Kytococcus sedentarius type strain (541).</title>
        <authorList>
            <person name="Sims D."/>
            <person name="Brettin T."/>
            <person name="Detter J.C."/>
            <person name="Han C."/>
            <person name="Lapidus A."/>
            <person name="Copeland A."/>
            <person name="Glavina Del Rio T."/>
            <person name="Nolan M."/>
            <person name="Chen F."/>
            <person name="Lucas S."/>
            <person name="Tice H."/>
            <person name="Cheng J.F."/>
            <person name="Bruce D."/>
            <person name="Goodwin L."/>
            <person name="Pitluck S."/>
            <person name="Ovchinnikova G."/>
            <person name="Pati A."/>
            <person name="Ivanova N."/>
            <person name="Mavrommatis K."/>
            <person name="Chen A."/>
            <person name="Palaniappan K."/>
            <person name="D'haeseleer P."/>
            <person name="Chain P."/>
            <person name="Bristow J."/>
            <person name="Eisen J.A."/>
            <person name="Markowitz V."/>
            <person name="Hugenholtz P."/>
            <person name="Schneider S."/>
            <person name="Goker M."/>
            <person name="Pukall R."/>
            <person name="Kyrpides N.C."/>
            <person name="Klenk H.P."/>
        </authorList>
    </citation>
    <scope>NUCLEOTIDE SEQUENCE [LARGE SCALE GENOMIC DNA]</scope>
    <source>
        <strain evidence="2">ATCC 14392 / DSM 20547 / JCM 11482 / CCUG 33030 / NBRC 15357 / NCTC 11040 / CCM 314 / 541</strain>
    </source>
</reference>
<protein>
    <submittedName>
        <fullName evidence="1">Uncharacterized conserved protein</fullName>
    </submittedName>
</protein>
<dbReference type="PANTHER" id="PTHR33361:SF2">
    <property type="entry name" value="DUF885 DOMAIN-CONTAINING PROTEIN"/>
    <property type="match status" value="1"/>
</dbReference>
<dbReference type="STRING" id="478801.Ksed_08300"/>
<name>C7NFE9_KYTSD</name>
<dbReference type="eggNOG" id="COG4805">
    <property type="taxonomic scope" value="Bacteria"/>
</dbReference>
<evidence type="ECO:0000313" key="2">
    <source>
        <dbReference type="Proteomes" id="UP000006666"/>
    </source>
</evidence>
<dbReference type="HOGENOM" id="CLU_018914_3_0_11"/>
<accession>C7NFE9</accession>
<dbReference type="AlphaFoldDB" id="C7NFE9"/>
<dbReference type="RefSeq" id="WP_012802299.1">
    <property type="nucleotide sequence ID" value="NC_013169.1"/>
</dbReference>
<evidence type="ECO:0000313" key="1">
    <source>
        <dbReference type="EMBL" id="ACV05884.1"/>
    </source>
</evidence>
<organism evidence="1 2">
    <name type="scientific">Kytococcus sedentarius (strain ATCC 14392 / DSM 20547 / JCM 11482 / CCUG 33030 / NBRC 15357 / NCTC 11040 / CCM 314 / 541)</name>
    <name type="common">Micrococcus sedentarius</name>
    <dbReference type="NCBI Taxonomy" id="478801"/>
    <lineage>
        <taxon>Bacteria</taxon>
        <taxon>Bacillati</taxon>
        <taxon>Actinomycetota</taxon>
        <taxon>Actinomycetes</taxon>
        <taxon>Micrococcales</taxon>
        <taxon>Kytococcaceae</taxon>
        <taxon>Kytococcus</taxon>
    </lineage>
</organism>
<dbReference type="EMBL" id="CP001686">
    <property type="protein sequence ID" value="ACV05884.1"/>
    <property type="molecule type" value="Genomic_DNA"/>
</dbReference>
<keyword evidence="2" id="KW-1185">Reference proteome</keyword>